<dbReference type="Proteomes" id="UP000663852">
    <property type="component" value="Unassembled WGS sequence"/>
</dbReference>
<reference evidence="8" key="1">
    <citation type="submission" date="2021-02" db="EMBL/GenBank/DDBJ databases">
        <authorList>
            <person name="Nowell W R."/>
        </authorList>
    </citation>
    <scope>NUCLEOTIDE SEQUENCE</scope>
</reference>
<dbReference type="InterPro" id="IPR027379">
    <property type="entry name" value="CLS_N"/>
</dbReference>
<organism evidence="8 9">
    <name type="scientific">Adineta ricciae</name>
    <name type="common">Rotifer</name>
    <dbReference type="NCBI Taxonomy" id="249248"/>
    <lineage>
        <taxon>Eukaryota</taxon>
        <taxon>Metazoa</taxon>
        <taxon>Spiralia</taxon>
        <taxon>Gnathifera</taxon>
        <taxon>Rotifera</taxon>
        <taxon>Eurotatoria</taxon>
        <taxon>Bdelloidea</taxon>
        <taxon>Adinetida</taxon>
        <taxon>Adinetidae</taxon>
        <taxon>Adineta</taxon>
    </lineage>
</organism>
<comment type="caution">
    <text evidence="8">The sequence shown here is derived from an EMBL/GenBank/DDBJ whole genome shotgun (WGS) entry which is preliminary data.</text>
</comment>
<name>A0A815HJI0_ADIRI</name>
<keyword evidence="2" id="KW-1003">Cell membrane</keyword>
<evidence type="ECO:0000256" key="4">
    <source>
        <dbReference type="ARBA" id="ARBA00022989"/>
    </source>
</evidence>
<protein>
    <recommendedName>
        <fullName evidence="7">Cardiolipin synthase N-terminal domain-containing protein</fullName>
    </recommendedName>
</protein>
<dbReference type="Pfam" id="PF13396">
    <property type="entry name" value="PLDc_N"/>
    <property type="match status" value="1"/>
</dbReference>
<dbReference type="EMBL" id="CAJNOJ010000266">
    <property type="protein sequence ID" value="CAF1353421.1"/>
    <property type="molecule type" value="Genomic_DNA"/>
</dbReference>
<feature type="transmembrane region" description="Helical" evidence="6">
    <location>
        <begin position="99"/>
        <end position="116"/>
    </location>
</feature>
<evidence type="ECO:0000313" key="8">
    <source>
        <dbReference type="EMBL" id="CAF1353421.1"/>
    </source>
</evidence>
<evidence type="ECO:0000256" key="3">
    <source>
        <dbReference type="ARBA" id="ARBA00022692"/>
    </source>
</evidence>
<dbReference type="AlphaFoldDB" id="A0A815HJI0"/>
<keyword evidence="4 6" id="KW-1133">Transmembrane helix</keyword>
<evidence type="ECO:0000259" key="7">
    <source>
        <dbReference type="Pfam" id="PF13396"/>
    </source>
</evidence>
<dbReference type="OrthoDB" id="10631606at2759"/>
<sequence length="130" mass="14302">MILPSIAVSMLKSYVLFPSCHWFSHSKQAYRYVDESGMGSFIVLSVIILSLVQAASADNRPVIIGYSVGGVVASIIFILDLIAIFELLQSSGRGVCSKLIWILIIFFFPIGGLILYCCCARHRTVDQVIV</sequence>
<evidence type="ECO:0000256" key="1">
    <source>
        <dbReference type="ARBA" id="ARBA00004651"/>
    </source>
</evidence>
<accession>A0A815HJI0</accession>
<keyword evidence="3 6" id="KW-0812">Transmembrane</keyword>
<gene>
    <name evidence="8" type="ORF">EDS130_LOCUS33413</name>
</gene>
<dbReference type="GO" id="GO:0005886">
    <property type="term" value="C:plasma membrane"/>
    <property type="evidence" value="ECO:0007669"/>
    <property type="project" value="UniProtKB-SubCell"/>
</dbReference>
<feature type="transmembrane region" description="Helical" evidence="6">
    <location>
        <begin position="63"/>
        <end position="87"/>
    </location>
</feature>
<feature type="domain" description="Cardiolipin synthase N-terminal" evidence="7">
    <location>
        <begin position="78"/>
        <end position="116"/>
    </location>
</feature>
<evidence type="ECO:0000256" key="5">
    <source>
        <dbReference type="ARBA" id="ARBA00023136"/>
    </source>
</evidence>
<proteinExistence type="predicted"/>
<evidence type="ECO:0000256" key="6">
    <source>
        <dbReference type="SAM" id="Phobius"/>
    </source>
</evidence>
<comment type="subcellular location">
    <subcellularLocation>
        <location evidence="1">Cell membrane</location>
        <topology evidence="1">Multi-pass membrane protein</topology>
    </subcellularLocation>
</comment>
<feature type="transmembrane region" description="Helical" evidence="6">
    <location>
        <begin position="36"/>
        <end position="57"/>
    </location>
</feature>
<evidence type="ECO:0000256" key="2">
    <source>
        <dbReference type="ARBA" id="ARBA00022475"/>
    </source>
</evidence>
<keyword evidence="5 6" id="KW-0472">Membrane</keyword>
<evidence type="ECO:0000313" key="9">
    <source>
        <dbReference type="Proteomes" id="UP000663852"/>
    </source>
</evidence>